<keyword evidence="2" id="KW-1185">Reference proteome</keyword>
<organism evidence="1 2">
    <name type="scientific">Streptomyces citrinus</name>
    <dbReference type="NCBI Taxonomy" id="3118173"/>
    <lineage>
        <taxon>Bacteria</taxon>
        <taxon>Bacillati</taxon>
        <taxon>Actinomycetota</taxon>
        <taxon>Actinomycetes</taxon>
        <taxon>Kitasatosporales</taxon>
        <taxon>Streptomycetaceae</taxon>
        <taxon>Streptomyces</taxon>
    </lineage>
</organism>
<reference evidence="1" key="1">
    <citation type="journal article" date="2025" name="Int. J. Syst. Evol. Microbiol.">
        <title>Streptomyces citrinus sp. nov., with yellow diffusible pigment.</title>
        <authorList>
            <person name="He Y."/>
            <person name="Yang E."/>
            <person name="Xu J."/>
            <person name="Sun Y."/>
            <person name="Sun L."/>
        </authorList>
    </citation>
    <scope>NUCLEOTIDE SEQUENCE</scope>
    <source>
        <strain evidence="1">Q6</strain>
    </source>
</reference>
<dbReference type="EMBL" id="CP146022">
    <property type="protein sequence ID" value="WWQ66584.1"/>
    <property type="molecule type" value="Genomic_DNA"/>
</dbReference>
<evidence type="ECO:0000313" key="1">
    <source>
        <dbReference type="EMBL" id="WWQ66584.1"/>
    </source>
</evidence>
<accession>A0ACD5AHF9</accession>
<name>A0ACD5AHF9_9ACTN</name>
<gene>
    <name evidence="1" type="ORF">V2W30_26795</name>
</gene>
<evidence type="ECO:0000313" key="2">
    <source>
        <dbReference type="Proteomes" id="UP001432251"/>
    </source>
</evidence>
<sequence>MIQVSEGELDSQVLLSGISEARALLRENRTDEAQEILRSVLSLWRGPAMSGTGSELLRLRAQHLEEARLTALETYAGLRLDAGRHTELVGELRTLLAEHPLRERIRGQLMLALHRSGRTAEALEAYRTGRRLAVEELGLEPGDELKEIQLAILSGEAGVVAPAAAPGPPPPVAAEPAAVADVIVDPDPSEAADAPLVPRQLPPDVVGFVGRTERLRTVEELLTGPGDSGVRAVALTGPPGIGKSALALHAAHRIAHEFPDGQLYCDLGGAPGSRLTASDVLGRFLRALGVPGEAIPASCDERAALYRQLLAGRRMLVVLDDVTGEAQLGPLLPGPGPGAVLVTGSPRAAGLPGVRALTVDVLEDDEVLRMLAAVVGEKRVSCEAQAAETLGRIVGRLPLALRIVAARLAARPHWSLAWMVERLSDEHRRLDELAYGDLAIRTGIALSYEALDDSARRLLRLLSLPDGPWTGGWVAAALLDVDLFQAVDLLDQLVEAQLLEVVGNDPTSSPRYRLPGLIRLFAREELERHRDADGGDAALERVVGGWLSLVDEAHRRIYGGDFTVLHGPAPRRRPAGLALDRVLADPLGWLESERANVCAAVGLAARTGQVEACWDLATGLVSLFEARCYFEDWERTHLQALDSVRDAGADRGRAALLCSLGSLHLSRSQLKAARQRLVPALELFIGLGDVHGCALARRNLALLEARNRNLEAALGRFWVALGEFREAGDQVGAASVLVHMARLEGDRGNWSTAGGYLHEALEICQGAGSRRVELQVRYVLSDLMQRQGRYEEAEDVLTDLLRQVRERRDVAGESRVLQRLGGVSARLGRNDDAQRLLRAAIATRERIMDRVGAAEVRLELAQLEVALEDRVTPSGSGG</sequence>
<protein>
    <submittedName>
        <fullName evidence="1">BTAD domain-containing putative transcriptional regulator</fullName>
    </submittedName>
</protein>
<dbReference type="Proteomes" id="UP001432251">
    <property type="component" value="Chromosome"/>
</dbReference>
<proteinExistence type="predicted"/>